<keyword evidence="11 15" id="KW-0238">DNA-binding</keyword>
<keyword evidence="17" id="KW-1185">Reference proteome</keyword>
<dbReference type="GO" id="GO:1900705">
    <property type="term" value="P:negative regulation of siderophore biosynthetic process"/>
    <property type="evidence" value="ECO:0007669"/>
    <property type="project" value="TreeGrafter"/>
</dbReference>
<evidence type="ECO:0000256" key="8">
    <source>
        <dbReference type="ARBA" id="ARBA00022833"/>
    </source>
</evidence>
<gene>
    <name evidence="15" type="primary">fur</name>
    <name evidence="16" type="ORF">TPSD3_06135</name>
</gene>
<evidence type="ECO:0000256" key="4">
    <source>
        <dbReference type="ARBA" id="ARBA00020910"/>
    </source>
</evidence>
<protein>
    <recommendedName>
        <fullName evidence="4 15">Ferric uptake regulation protein</fullName>
    </recommendedName>
</protein>
<dbReference type="Proteomes" id="UP000194798">
    <property type="component" value="Unassembled WGS sequence"/>
</dbReference>
<dbReference type="AlphaFoldDB" id="A0A251X7L4"/>
<keyword evidence="7 13" id="KW-0479">Metal-binding</keyword>
<evidence type="ECO:0000256" key="3">
    <source>
        <dbReference type="ARBA" id="ARBA00011738"/>
    </source>
</evidence>
<keyword evidence="10 15" id="KW-0805">Transcription regulation</keyword>
<evidence type="ECO:0000256" key="9">
    <source>
        <dbReference type="ARBA" id="ARBA00023004"/>
    </source>
</evidence>
<comment type="cofactor">
    <cofactor evidence="13">
        <name>Zn(2+)</name>
        <dbReference type="ChEBI" id="CHEBI:29105"/>
    </cofactor>
    <text evidence="13">Binds 1 zinc ion per subunit.</text>
</comment>
<keyword evidence="8 13" id="KW-0862">Zinc</keyword>
<evidence type="ECO:0000256" key="15">
    <source>
        <dbReference type="RuleBase" id="RU364037"/>
    </source>
</evidence>
<keyword evidence="9 14" id="KW-0408">Iron</keyword>
<dbReference type="OrthoDB" id="8659436at2"/>
<accession>A0A251X7L4</accession>
<feature type="binding site" evidence="14">
    <location>
        <position position="106"/>
    </location>
    <ligand>
        <name>Fe cation</name>
        <dbReference type="ChEBI" id="CHEBI:24875"/>
    </ligand>
</feature>
<reference evidence="16 17" key="1">
    <citation type="submission" date="2016-12" db="EMBL/GenBank/DDBJ databases">
        <title>Thioflexothrix psekupsii D3 genome sequencing and assembly.</title>
        <authorList>
            <person name="Fomenkov A."/>
            <person name="Vincze T."/>
            <person name="Grabovich M."/>
            <person name="Anton B.P."/>
            <person name="Dubinina G."/>
            <person name="Orlova M."/>
            <person name="Belousova E."/>
            <person name="Roberts R.J."/>
        </authorList>
    </citation>
    <scope>NUCLEOTIDE SEQUENCE [LARGE SCALE GENOMIC DNA]</scope>
    <source>
        <strain evidence="16">D3</strain>
    </source>
</reference>
<proteinExistence type="inferred from homology"/>
<dbReference type="CDD" id="cd07153">
    <property type="entry name" value="Fur_like"/>
    <property type="match status" value="1"/>
</dbReference>
<evidence type="ECO:0000256" key="5">
    <source>
        <dbReference type="ARBA" id="ARBA00022490"/>
    </source>
</evidence>
<comment type="subunit">
    <text evidence="3 15">Homodimer.</text>
</comment>
<dbReference type="Gene3D" id="1.10.10.10">
    <property type="entry name" value="Winged helix-like DNA-binding domain superfamily/Winged helix DNA-binding domain"/>
    <property type="match status" value="1"/>
</dbReference>
<dbReference type="GO" id="GO:0005829">
    <property type="term" value="C:cytosol"/>
    <property type="evidence" value="ECO:0007669"/>
    <property type="project" value="TreeGrafter"/>
</dbReference>
<keyword evidence="6 15" id="KW-0678">Repressor</keyword>
<evidence type="ECO:0000256" key="12">
    <source>
        <dbReference type="ARBA" id="ARBA00023163"/>
    </source>
</evidence>
<dbReference type="InterPro" id="IPR036390">
    <property type="entry name" value="WH_DNA-bd_sf"/>
</dbReference>
<evidence type="ECO:0000256" key="2">
    <source>
        <dbReference type="ARBA" id="ARBA00007957"/>
    </source>
</evidence>
<feature type="binding site" evidence="14">
    <location>
        <position position="85"/>
    </location>
    <ligand>
        <name>Fe cation</name>
        <dbReference type="ChEBI" id="CHEBI:24875"/>
    </ligand>
</feature>
<evidence type="ECO:0000313" key="17">
    <source>
        <dbReference type="Proteomes" id="UP000194798"/>
    </source>
</evidence>
<dbReference type="GO" id="GO:0000976">
    <property type="term" value="F:transcription cis-regulatory region binding"/>
    <property type="evidence" value="ECO:0007669"/>
    <property type="project" value="TreeGrafter"/>
</dbReference>
<dbReference type="RefSeq" id="WP_086487704.1">
    <property type="nucleotide sequence ID" value="NZ_MSLT01000012.1"/>
</dbReference>
<evidence type="ECO:0000256" key="13">
    <source>
        <dbReference type="PIRSR" id="PIRSR602481-1"/>
    </source>
</evidence>
<dbReference type="FunFam" id="3.30.1490.190:FF:000001">
    <property type="entry name" value="Ferric uptake regulation protein"/>
    <property type="match status" value="1"/>
</dbReference>
<evidence type="ECO:0000256" key="6">
    <source>
        <dbReference type="ARBA" id="ARBA00022491"/>
    </source>
</evidence>
<evidence type="ECO:0000256" key="14">
    <source>
        <dbReference type="PIRSR" id="PIRSR602481-2"/>
    </source>
</evidence>
<dbReference type="PANTHER" id="PTHR33202:SF2">
    <property type="entry name" value="FERRIC UPTAKE REGULATION PROTEIN"/>
    <property type="match status" value="1"/>
</dbReference>
<dbReference type="GO" id="GO:0045892">
    <property type="term" value="P:negative regulation of DNA-templated transcription"/>
    <property type="evidence" value="ECO:0007669"/>
    <property type="project" value="TreeGrafter"/>
</dbReference>
<evidence type="ECO:0000256" key="7">
    <source>
        <dbReference type="ARBA" id="ARBA00022723"/>
    </source>
</evidence>
<evidence type="ECO:0000313" key="16">
    <source>
        <dbReference type="EMBL" id="OUD13920.1"/>
    </source>
</evidence>
<dbReference type="Pfam" id="PF01475">
    <property type="entry name" value="FUR"/>
    <property type="match status" value="1"/>
</dbReference>
<dbReference type="NCBIfam" id="NF006999">
    <property type="entry name" value="PRK09462.1"/>
    <property type="match status" value="1"/>
</dbReference>
<feature type="binding site" evidence="14">
    <location>
        <position position="87"/>
    </location>
    <ligand>
        <name>Fe cation</name>
        <dbReference type="ChEBI" id="CHEBI:24875"/>
    </ligand>
</feature>
<feature type="binding site" evidence="13">
    <location>
        <position position="131"/>
    </location>
    <ligand>
        <name>Zn(2+)</name>
        <dbReference type="ChEBI" id="CHEBI:29105"/>
    </ligand>
</feature>
<keyword evidence="5 15" id="KW-0963">Cytoplasm</keyword>
<feature type="binding site" evidence="13">
    <location>
        <position position="94"/>
    </location>
    <ligand>
        <name>Zn(2+)</name>
        <dbReference type="ChEBI" id="CHEBI:29105"/>
    </ligand>
</feature>
<dbReference type="EMBL" id="MSLT01000012">
    <property type="protein sequence ID" value="OUD13920.1"/>
    <property type="molecule type" value="Genomic_DNA"/>
</dbReference>
<evidence type="ECO:0000256" key="10">
    <source>
        <dbReference type="ARBA" id="ARBA00023015"/>
    </source>
</evidence>
<evidence type="ECO:0000256" key="11">
    <source>
        <dbReference type="ARBA" id="ARBA00023125"/>
    </source>
</evidence>
<feature type="binding site" evidence="13">
    <location>
        <position position="91"/>
    </location>
    <ligand>
        <name>Zn(2+)</name>
        <dbReference type="ChEBI" id="CHEBI:29105"/>
    </ligand>
</feature>
<dbReference type="InterPro" id="IPR002481">
    <property type="entry name" value="FUR"/>
</dbReference>
<evidence type="ECO:0000256" key="1">
    <source>
        <dbReference type="ARBA" id="ARBA00004496"/>
    </source>
</evidence>
<keyword evidence="12 15" id="KW-0804">Transcription</keyword>
<comment type="cofactor">
    <cofactor evidence="14">
        <name>Mn(2+)</name>
        <dbReference type="ChEBI" id="CHEBI:29035"/>
    </cofactor>
    <cofactor evidence="14">
        <name>Fe(2+)</name>
        <dbReference type="ChEBI" id="CHEBI:29033"/>
    </cofactor>
    <text evidence="14">Binds 1 Mn(2+) or Fe(2+) ion per subunit.</text>
</comment>
<comment type="subcellular location">
    <subcellularLocation>
        <location evidence="1 15">Cytoplasm</location>
    </subcellularLocation>
</comment>
<comment type="similarity">
    <text evidence="2 15">Belongs to the Fur family.</text>
</comment>
<dbReference type="GO" id="GO:0008270">
    <property type="term" value="F:zinc ion binding"/>
    <property type="evidence" value="ECO:0007669"/>
    <property type="project" value="TreeGrafter"/>
</dbReference>
<name>A0A251X7L4_9GAMM</name>
<comment type="caution">
    <text evidence="16">The sequence shown here is derived from an EMBL/GenBank/DDBJ whole genome shotgun (WGS) entry which is preliminary data.</text>
</comment>
<dbReference type="Gene3D" id="3.30.1490.190">
    <property type="match status" value="1"/>
</dbReference>
<feature type="binding site" evidence="14">
    <location>
        <position position="123"/>
    </location>
    <ligand>
        <name>Fe cation</name>
        <dbReference type="ChEBI" id="CHEBI:24875"/>
    </ligand>
</feature>
<sequence>MESHDLKKAGLKATLPRVRVLELLERSQQRHLSAEDVYKALLDSGDDVGLATVYRVLTQFETAGLVIRHHFEGGLSVFELNEGKHHDHIVCVVCGHIEEFTDEVIEQRQESIAKKKGFRIKDHCLYIYGSCQDPNTCPFYDQNN</sequence>
<dbReference type="PANTHER" id="PTHR33202">
    <property type="entry name" value="ZINC UPTAKE REGULATION PROTEIN"/>
    <property type="match status" value="1"/>
</dbReference>
<dbReference type="InterPro" id="IPR043135">
    <property type="entry name" value="Fur_C"/>
</dbReference>
<organism evidence="16 17">
    <name type="scientific">Thioflexithrix psekupsensis</name>
    <dbReference type="NCBI Taxonomy" id="1570016"/>
    <lineage>
        <taxon>Bacteria</taxon>
        <taxon>Pseudomonadati</taxon>
        <taxon>Pseudomonadota</taxon>
        <taxon>Gammaproteobacteria</taxon>
        <taxon>Thiotrichales</taxon>
        <taxon>Thioflexithrix</taxon>
    </lineage>
</organism>
<dbReference type="SUPFAM" id="SSF46785">
    <property type="entry name" value="Winged helix' DNA-binding domain"/>
    <property type="match status" value="1"/>
</dbReference>
<dbReference type="FunFam" id="1.10.10.10:FF:000007">
    <property type="entry name" value="Ferric uptake regulation protein"/>
    <property type="match status" value="1"/>
</dbReference>
<dbReference type="GO" id="GO:0003700">
    <property type="term" value="F:DNA-binding transcription factor activity"/>
    <property type="evidence" value="ECO:0007669"/>
    <property type="project" value="UniProtKB-UniRule"/>
</dbReference>
<dbReference type="InterPro" id="IPR036388">
    <property type="entry name" value="WH-like_DNA-bd_sf"/>
</dbReference>